<organism evidence="1 2">
    <name type="scientific">Kingdonia uniflora</name>
    <dbReference type="NCBI Taxonomy" id="39325"/>
    <lineage>
        <taxon>Eukaryota</taxon>
        <taxon>Viridiplantae</taxon>
        <taxon>Streptophyta</taxon>
        <taxon>Embryophyta</taxon>
        <taxon>Tracheophyta</taxon>
        <taxon>Spermatophyta</taxon>
        <taxon>Magnoliopsida</taxon>
        <taxon>Ranunculales</taxon>
        <taxon>Circaeasteraceae</taxon>
        <taxon>Kingdonia</taxon>
    </lineage>
</organism>
<dbReference type="PANTHER" id="PTHR33179:SF4">
    <property type="entry name" value="VQ MOTIF-CONTAINING PROTEIN"/>
    <property type="match status" value="1"/>
</dbReference>
<dbReference type="PANTHER" id="PTHR33179">
    <property type="entry name" value="VQ MOTIF-CONTAINING PROTEIN"/>
    <property type="match status" value="1"/>
</dbReference>
<reference evidence="1 2" key="1">
    <citation type="journal article" date="2020" name="IScience">
        <title>Genome Sequencing of the Endangered Kingdonia uniflora (Circaeasteraceae, Ranunculales) Reveals Potential Mechanisms of Evolutionary Specialization.</title>
        <authorList>
            <person name="Sun Y."/>
            <person name="Deng T."/>
            <person name="Zhang A."/>
            <person name="Moore M.J."/>
            <person name="Landis J.B."/>
            <person name="Lin N."/>
            <person name="Zhang H."/>
            <person name="Zhang X."/>
            <person name="Huang J."/>
            <person name="Zhang X."/>
            <person name="Sun H."/>
            <person name="Wang H."/>
        </authorList>
    </citation>
    <scope>NUCLEOTIDE SEQUENCE [LARGE SCALE GENOMIC DNA]</scope>
    <source>
        <strain evidence="1">TB1705</strain>
        <tissue evidence="1">Leaf</tissue>
    </source>
</reference>
<proteinExistence type="predicted"/>
<sequence>MVQEFTGIPAPPFSALMPYTRSWLDLLNSSSTGPPPYLLRPFVHRAQSPSFLSPTMVDAITTTTTIGNVYNSMLSNNYGPPSQLGPPEQSQNLLNMQNPTFTFQSLLQSTPPKYPLNNVPLPIFGATNPSNNSHLKLGAFEELGNMSTDLRGLQNIVTSDSRRISNWGEGTDNDPGQGQLRSFDDNYGNLQRETNCKMNFSTPITDFQGDKGPENVTSRGEGIVDSWICSSD</sequence>
<dbReference type="Proteomes" id="UP000541444">
    <property type="component" value="Unassembled WGS sequence"/>
</dbReference>
<gene>
    <name evidence="1" type="ORF">GIB67_032679</name>
</gene>
<accession>A0A7J7MW98</accession>
<dbReference type="InterPro" id="IPR039609">
    <property type="entry name" value="VQ_15/22"/>
</dbReference>
<comment type="caution">
    <text evidence="1">The sequence shown here is derived from an EMBL/GenBank/DDBJ whole genome shotgun (WGS) entry which is preliminary data.</text>
</comment>
<evidence type="ECO:0000313" key="1">
    <source>
        <dbReference type="EMBL" id="KAF6159062.1"/>
    </source>
</evidence>
<name>A0A7J7MW98_9MAGN</name>
<dbReference type="EMBL" id="JACGCM010001204">
    <property type="protein sequence ID" value="KAF6159062.1"/>
    <property type="molecule type" value="Genomic_DNA"/>
</dbReference>
<evidence type="ECO:0000313" key="2">
    <source>
        <dbReference type="Proteomes" id="UP000541444"/>
    </source>
</evidence>
<dbReference type="OrthoDB" id="780193at2759"/>
<protein>
    <submittedName>
        <fullName evidence="1">Uncharacterized protein</fullName>
    </submittedName>
</protein>
<keyword evidence="2" id="KW-1185">Reference proteome</keyword>
<dbReference type="AlphaFoldDB" id="A0A7J7MW98"/>